<feature type="coiled-coil region" evidence="4">
    <location>
        <begin position="435"/>
        <end position="530"/>
    </location>
</feature>
<name>A0ABR7HTZ6_9FIRM</name>
<dbReference type="SUPFAM" id="SSF52540">
    <property type="entry name" value="P-loop containing nucleoside triphosphate hydrolases"/>
    <property type="match status" value="3"/>
</dbReference>
<feature type="coiled-coil region" evidence="4">
    <location>
        <begin position="753"/>
        <end position="780"/>
    </location>
</feature>
<dbReference type="Pfam" id="PF13476">
    <property type="entry name" value="AAA_23"/>
    <property type="match status" value="1"/>
</dbReference>
<keyword evidence="4" id="KW-0175">Coiled coil</keyword>
<evidence type="ECO:0000259" key="6">
    <source>
        <dbReference type="Pfam" id="PF13476"/>
    </source>
</evidence>
<sequence>MRPLKLTVSAFGPYAGRVVIDLERLGEQGLYLITGDTGAGKTTIFDAITYALYGEPSGDNRDPSMFRSKYAQPDTPTEVELIFSYGGKTYTVRRNPEYERPAKRGGGTTVQKADAELTLPDGRLVTKAREVNREIIGIIGLDRSQFAQIAMIAQGDFLKLLLADTKSRQEIFREIFQTRYYMVFQERMKQEAGRLQRDCEAARSSVQQYIGGTVCPEDHVRWPDLQRAQAGELSFEETVELIEQLIGQDREEEQRVQKILDGLDEELKETAALLGKAEEAQKTREKLAAVCKAREELLPQVERAQRALEAEHQKAPQQEALSRELAALEAELPRYRELSEKEHALTVLTQRIVDLEQSLARQEEACQSKARELERWKEELGSLAGTETEQERLLREREEAERRKSNLEALGSQIKAWQECLQQLAAGEARRVTLARQQERAAADLLEKKGTLQADRETYQASQGLAEEKQALLRRQERAREKERALQELAVLWADCAKAKKARETALAAYERSRERAEGLEADFRRKNRAFLDEQAGVLAQALTEGEPCPVCGSCHHPSPARLSGGAPTEVELEQAKSELETAQREAQEKSLAAGRAHTALEEREGQLLNRMAAHIEAPSLAEAEEQLAACRKAVAEELSQLHGGLLALEAQLTHRAELEQAIQQQEIALAALERQQEQLREALGQAEVARGVLDGQREQMEQALHREITAHLEGCPLEEAPGRIDGELKQAGSALARMGAQEQLLQGKIRRKQELDRKIPLAEQELRKTEDSAARLREEWAGAQTRKEEITGQLQTLHIQLHYPDMEAAQGKMAALGEEIQSLADVRKRAEETAKTCEEELTKADAAIQELNHLLENSQKVDVQAQQLRGEELTRQRGERLQAQKAIHARWMANETALRNMQEKAADLAKLEKRYAWVRTLSNTVNGNLQGKEKIALETYIQMTFFDRILQRANLRLLVMSGGQYELKRRREAENNRSQSGLELDVIDHYNGSERSVKSLSGGESFKASLSLALGLSDEIQSAAGGIQLDTMFVDEGFGSLDEESLQQALRALTALTEGKRLVGIISHVAELKEKIDKQIVVTKDKSGGSRVEILA</sequence>
<dbReference type="PANTHER" id="PTHR32114">
    <property type="entry name" value="ABC TRANSPORTER ABCH.3"/>
    <property type="match status" value="1"/>
</dbReference>
<evidence type="ECO:0000256" key="5">
    <source>
        <dbReference type="SAM" id="MobiDB-lite"/>
    </source>
</evidence>
<dbReference type="InterPro" id="IPR027417">
    <property type="entry name" value="P-loop_NTPase"/>
</dbReference>
<evidence type="ECO:0000256" key="3">
    <source>
        <dbReference type="ARBA" id="ARBA00013368"/>
    </source>
</evidence>
<evidence type="ECO:0000256" key="4">
    <source>
        <dbReference type="SAM" id="Coils"/>
    </source>
</evidence>
<evidence type="ECO:0000256" key="2">
    <source>
        <dbReference type="ARBA" id="ARBA00011322"/>
    </source>
</evidence>
<feature type="compositionally biased region" description="Basic and acidic residues" evidence="5">
    <location>
        <begin position="577"/>
        <end position="589"/>
    </location>
</feature>
<protein>
    <recommendedName>
        <fullName evidence="3">Nuclease SbcCD subunit C</fullName>
    </recommendedName>
</protein>
<feature type="coiled-coil region" evidence="4">
    <location>
        <begin position="318"/>
        <end position="410"/>
    </location>
</feature>
<accession>A0ABR7HTZ6</accession>
<dbReference type="Pfam" id="PF13558">
    <property type="entry name" value="SbcC_Walker_B"/>
    <property type="match status" value="1"/>
</dbReference>
<evidence type="ECO:0000313" key="7">
    <source>
        <dbReference type="EMBL" id="MBC5730994.1"/>
    </source>
</evidence>
<proteinExistence type="inferred from homology"/>
<comment type="caution">
    <text evidence="7">The sequence shown here is derived from an EMBL/GenBank/DDBJ whole genome shotgun (WGS) entry which is preliminary data.</text>
</comment>
<feature type="coiled-coil region" evidence="4">
    <location>
        <begin position="807"/>
        <end position="858"/>
    </location>
</feature>
<dbReference type="Proteomes" id="UP000660021">
    <property type="component" value="Unassembled WGS sequence"/>
</dbReference>
<reference evidence="7 8" key="1">
    <citation type="submission" date="2020-08" db="EMBL/GenBank/DDBJ databases">
        <title>Genome public.</title>
        <authorList>
            <person name="Liu C."/>
            <person name="Sun Q."/>
        </authorList>
    </citation>
    <scope>NUCLEOTIDE SEQUENCE [LARGE SCALE GENOMIC DNA]</scope>
    <source>
        <strain evidence="7 8">New-38</strain>
    </source>
</reference>
<comment type="subunit">
    <text evidence="2">Heterodimer of SbcC and SbcD.</text>
</comment>
<evidence type="ECO:0000256" key="1">
    <source>
        <dbReference type="ARBA" id="ARBA00006930"/>
    </source>
</evidence>
<comment type="similarity">
    <text evidence="1">Belongs to the SMC family. SbcC subfamily.</text>
</comment>
<organism evidence="7 8">
    <name type="scientific">Pseudoflavonifractor hominis</name>
    <dbReference type="NCBI Taxonomy" id="2763059"/>
    <lineage>
        <taxon>Bacteria</taxon>
        <taxon>Bacillati</taxon>
        <taxon>Bacillota</taxon>
        <taxon>Clostridia</taxon>
        <taxon>Eubacteriales</taxon>
        <taxon>Oscillospiraceae</taxon>
        <taxon>Pseudoflavonifractor</taxon>
    </lineage>
</organism>
<gene>
    <name evidence="7" type="ORF">H8S34_09155</name>
</gene>
<dbReference type="InterPro" id="IPR038729">
    <property type="entry name" value="Rad50/SbcC_AAA"/>
</dbReference>
<evidence type="ECO:0000313" key="8">
    <source>
        <dbReference type="Proteomes" id="UP000660021"/>
    </source>
</evidence>
<feature type="coiled-coil region" evidence="4">
    <location>
        <begin position="621"/>
        <end position="693"/>
    </location>
</feature>
<keyword evidence="8" id="KW-1185">Reference proteome</keyword>
<dbReference type="Gene3D" id="3.40.50.300">
    <property type="entry name" value="P-loop containing nucleotide triphosphate hydrolases"/>
    <property type="match status" value="2"/>
</dbReference>
<dbReference type="PANTHER" id="PTHR32114:SF2">
    <property type="entry name" value="ABC TRANSPORTER ABCH.3"/>
    <property type="match status" value="1"/>
</dbReference>
<dbReference type="EMBL" id="JACOPR010000005">
    <property type="protein sequence ID" value="MBC5730994.1"/>
    <property type="molecule type" value="Genomic_DNA"/>
</dbReference>
<dbReference type="RefSeq" id="WP_186963791.1">
    <property type="nucleotide sequence ID" value="NZ_JACOPR010000005.1"/>
</dbReference>
<feature type="domain" description="Rad50/SbcC-type AAA" evidence="6">
    <location>
        <begin position="5"/>
        <end position="273"/>
    </location>
</feature>
<feature type="region of interest" description="Disordered" evidence="5">
    <location>
        <begin position="577"/>
        <end position="596"/>
    </location>
</feature>